<proteinExistence type="predicted"/>
<dbReference type="OrthoDB" id="429145at2759"/>
<dbReference type="EMBL" id="LSRX01000466">
    <property type="protein sequence ID" value="OLP96481.1"/>
    <property type="molecule type" value="Genomic_DNA"/>
</dbReference>
<reference evidence="2 3" key="1">
    <citation type="submission" date="2016-02" db="EMBL/GenBank/DDBJ databases">
        <title>Genome analysis of coral dinoflagellate symbionts highlights evolutionary adaptations to a symbiotic lifestyle.</title>
        <authorList>
            <person name="Aranda M."/>
            <person name="Li Y."/>
            <person name="Liew Y.J."/>
            <person name="Baumgarten S."/>
            <person name="Simakov O."/>
            <person name="Wilson M."/>
            <person name="Piel J."/>
            <person name="Ashoor H."/>
            <person name="Bougouffa S."/>
            <person name="Bajic V.B."/>
            <person name="Ryu T."/>
            <person name="Ravasi T."/>
            <person name="Bayer T."/>
            <person name="Micklem G."/>
            <person name="Kim H."/>
            <person name="Bhak J."/>
            <person name="Lajeunesse T.C."/>
            <person name="Voolstra C.R."/>
        </authorList>
    </citation>
    <scope>NUCLEOTIDE SEQUENCE [LARGE SCALE GENOMIC DNA]</scope>
    <source>
        <strain evidence="2 3">CCMP2467</strain>
    </source>
</reference>
<accession>A0A1Q9DMT0</accession>
<dbReference type="AlphaFoldDB" id="A0A1Q9DMT0"/>
<sequence>MADPISWAFLLFEGYQVYKGLKFGVKVANAMQKDKAQAEAQARAKAFMENGMDEVDLCNLLSDFLEVNFDQDQDGHLSQREVVQGIKKMQECVQEAPNKQMRECFADYLSLLMYAYAVNNALEKDLRATVLALKKYMKPTEECDPNRVQIELIVISFIRNPKFGGLARKMGGVLSPSKARGSEVGKVIAEELRDEVKGMCREVAQDAGSEVGKAIMEGLPGLSNLHLEELTVLEIENLAAHALSLFVLRASPVFLGEMNGTATSLVRWLSQALAANKDSDSAALELEAVIGSRKDLYSYEGSVPRPPCTPNVRWFVLGDPQPSDIEQLSFLLKETQLAGRVHGNARQVQPFGPSRRLHVVQTDWEVFEAPVIKTAESMSPGRQKMILIERYCKVFVLCSVFLICTPLFFRIYNSCADADEEDTTWDASPLVHQRSPSSTDADGRRVEMVGAEFCKG</sequence>
<dbReference type="InterPro" id="IPR036398">
    <property type="entry name" value="CA_dom_sf"/>
</dbReference>
<dbReference type="Pfam" id="PF00194">
    <property type="entry name" value="Carb_anhydrase"/>
    <property type="match status" value="1"/>
</dbReference>
<name>A0A1Q9DMT0_SYMMI</name>
<dbReference type="InterPro" id="IPR001148">
    <property type="entry name" value="CA_dom"/>
</dbReference>
<evidence type="ECO:0000313" key="3">
    <source>
        <dbReference type="Proteomes" id="UP000186817"/>
    </source>
</evidence>
<dbReference type="Gene3D" id="3.10.200.10">
    <property type="entry name" value="Alpha carbonic anhydrase"/>
    <property type="match status" value="1"/>
</dbReference>
<organism evidence="2 3">
    <name type="scientific">Symbiodinium microadriaticum</name>
    <name type="common">Dinoflagellate</name>
    <name type="synonym">Zooxanthella microadriatica</name>
    <dbReference type="NCBI Taxonomy" id="2951"/>
    <lineage>
        <taxon>Eukaryota</taxon>
        <taxon>Sar</taxon>
        <taxon>Alveolata</taxon>
        <taxon>Dinophyceae</taxon>
        <taxon>Suessiales</taxon>
        <taxon>Symbiodiniaceae</taxon>
        <taxon>Symbiodinium</taxon>
    </lineage>
</organism>
<evidence type="ECO:0000313" key="2">
    <source>
        <dbReference type="EMBL" id="OLP96481.1"/>
    </source>
</evidence>
<keyword evidence="3" id="KW-1185">Reference proteome</keyword>
<feature type="domain" description="Alpha-carbonic anhydrase" evidence="1">
    <location>
        <begin position="261"/>
        <end position="351"/>
    </location>
</feature>
<dbReference type="InterPro" id="IPR018247">
    <property type="entry name" value="EF_Hand_1_Ca_BS"/>
</dbReference>
<dbReference type="PROSITE" id="PS00018">
    <property type="entry name" value="EF_HAND_1"/>
    <property type="match status" value="1"/>
</dbReference>
<gene>
    <name evidence="2" type="ORF">AK812_SmicGene21285</name>
</gene>
<dbReference type="Proteomes" id="UP000186817">
    <property type="component" value="Unassembled WGS sequence"/>
</dbReference>
<dbReference type="SUPFAM" id="SSF51069">
    <property type="entry name" value="Carbonic anhydrase"/>
    <property type="match status" value="1"/>
</dbReference>
<comment type="caution">
    <text evidence="2">The sequence shown here is derived from an EMBL/GenBank/DDBJ whole genome shotgun (WGS) entry which is preliminary data.</text>
</comment>
<protein>
    <recommendedName>
        <fullName evidence="1">Alpha-carbonic anhydrase domain-containing protein</fullName>
    </recommendedName>
</protein>
<evidence type="ECO:0000259" key="1">
    <source>
        <dbReference type="Pfam" id="PF00194"/>
    </source>
</evidence>